<proteinExistence type="predicted"/>
<feature type="compositionally biased region" description="Low complexity" evidence="3">
    <location>
        <begin position="49"/>
        <end position="91"/>
    </location>
</feature>
<dbReference type="InterPro" id="IPR028203">
    <property type="entry name" value="PSII_CF48-like_dom"/>
</dbReference>
<sequence length="438" mass="47709">MKKPNRIVLICVLALILAALACQFPGRVELTATLSTQPPLEETTEPPLEETAVPPLEETAEPSPTETIVETETHTPTTSPTVAPTETEVPPLATPFFTNPIIYTIAMFTPTRGWAVTRDQNHLLVTEDGGHSWLEVTPAALGTLPPGSSSFGIQPFFMNQDIAWLIANTAGSANLFHTRDGGQTWMTLSPPFENAVLTFLDQNLGYALVSLDVGAGSHYVAIFRTLNSGETWTMVFTHEPGTTQSLPHGGMKKGIVFHGVDNGWIWGVIPADDEFYLFKTADGGATWAQVTDISLPWVTGGNILDISGLFFVNPNTAFMLVRAYLPDGDIQLLIYRSTDYGQTWAFQNAMQDSQAMDFISPDEGWIASDTTLYHSVDGGITWSAMATSGISAGEVLLKVDFVDSLHGWVVSIPDEMTWEPLKLYRTIDGGASWELLLP</sequence>
<gene>
    <name evidence="6" type="ORF">CFX1CAM_0175</name>
</gene>
<dbReference type="InterPro" id="IPR002860">
    <property type="entry name" value="BNR_rpt"/>
</dbReference>
<dbReference type="GO" id="GO:0009523">
    <property type="term" value="C:photosystem II"/>
    <property type="evidence" value="ECO:0007669"/>
    <property type="project" value="UniProtKB-KW"/>
</dbReference>
<keyword evidence="7" id="KW-1185">Reference proteome</keyword>
<dbReference type="RefSeq" id="WP_087861191.1">
    <property type="nucleotide sequence ID" value="NZ_LT859958.1"/>
</dbReference>
<evidence type="ECO:0000313" key="7">
    <source>
        <dbReference type="Proteomes" id="UP000195514"/>
    </source>
</evidence>
<feature type="region of interest" description="Disordered" evidence="3">
    <location>
        <begin position="36"/>
        <end position="91"/>
    </location>
</feature>
<feature type="signal peptide" evidence="4">
    <location>
        <begin position="1"/>
        <end position="21"/>
    </location>
</feature>
<dbReference type="PANTHER" id="PTHR47199:SF2">
    <property type="entry name" value="PHOTOSYSTEM II STABILITY_ASSEMBLY FACTOR HCF136, CHLOROPLASTIC"/>
    <property type="match status" value="1"/>
</dbReference>
<dbReference type="CDD" id="cd15482">
    <property type="entry name" value="Sialidase_non-viral"/>
    <property type="match status" value="1"/>
</dbReference>
<reference evidence="7" key="1">
    <citation type="submission" date="2017-05" db="EMBL/GenBank/DDBJ databases">
        <authorList>
            <person name="Kirkegaard R."/>
            <person name="Mcilroy J S."/>
        </authorList>
    </citation>
    <scope>NUCLEOTIDE SEQUENCE [LARGE SCALE GENOMIC DNA]</scope>
</reference>
<dbReference type="Gene3D" id="2.130.10.10">
    <property type="entry name" value="YVTN repeat-like/Quinoprotein amine dehydrogenase"/>
    <property type="match status" value="3"/>
</dbReference>
<dbReference type="Proteomes" id="UP000195514">
    <property type="component" value="Chromosome I"/>
</dbReference>
<evidence type="ECO:0000256" key="1">
    <source>
        <dbReference type="ARBA" id="ARBA00022531"/>
    </source>
</evidence>
<protein>
    <recommendedName>
        <fullName evidence="5">Photosynthesis system II assembly factor Ycf48/Hcf136-like domain-containing protein</fullName>
    </recommendedName>
</protein>
<evidence type="ECO:0000256" key="2">
    <source>
        <dbReference type="ARBA" id="ARBA00023276"/>
    </source>
</evidence>
<feature type="domain" description="Photosynthesis system II assembly factor Ycf48/Hcf136-like" evidence="5">
    <location>
        <begin position="98"/>
        <end position="244"/>
    </location>
</feature>
<feature type="chain" id="PRO_5012396272" description="Photosynthesis system II assembly factor Ycf48/Hcf136-like domain-containing protein" evidence="4">
    <location>
        <begin position="22"/>
        <end position="438"/>
    </location>
</feature>
<dbReference type="PROSITE" id="PS51257">
    <property type="entry name" value="PROKAR_LIPOPROTEIN"/>
    <property type="match status" value="1"/>
</dbReference>
<dbReference type="OrthoDB" id="140537at2"/>
<dbReference type="InterPro" id="IPR015943">
    <property type="entry name" value="WD40/YVTN_repeat-like_dom_sf"/>
</dbReference>
<keyword evidence="2" id="KW-0604">Photosystem II</keyword>
<dbReference type="Pfam" id="PF02012">
    <property type="entry name" value="BNR"/>
    <property type="match status" value="1"/>
</dbReference>
<dbReference type="AlphaFoldDB" id="A0A1Y6K0S3"/>
<keyword evidence="4" id="KW-0732">Signal</keyword>
<dbReference type="GO" id="GO:0015979">
    <property type="term" value="P:photosynthesis"/>
    <property type="evidence" value="ECO:0007669"/>
    <property type="project" value="UniProtKB-KW"/>
</dbReference>
<name>A0A1Y6K0S3_9CHLR</name>
<evidence type="ECO:0000256" key="4">
    <source>
        <dbReference type="SAM" id="SignalP"/>
    </source>
</evidence>
<evidence type="ECO:0000313" key="6">
    <source>
        <dbReference type="EMBL" id="SMX53241.1"/>
    </source>
</evidence>
<dbReference type="PANTHER" id="PTHR47199">
    <property type="entry name" value="PHOTOSYSTEM II STABILITY/ASSEMBLY FACTOR HCF136, CHLOROPLASTIC"/>
    <property type="match status" value="1"/>
</dbReference>
<organism evidence="6 7">
    <name type="scientific">Candidatus Brevifilum fermentans</name>
    <dbReference type="NCBI Taxonomy" id="1986204"/>
    <lineage>
        <taxon>Bacteria</taxon>
        <taxon>Bacillati</taxon>
        <taxon>Chloroflexota</taxon>
        <taxon>Anaerolineae</taxon>
        <taxon>Anaerolineales</taxon>
        <taxon>Anaerolineaceae</taxon>
        <taxon>Candidatus Brevifilum</taxon>
    </lineage>
</organism>
<evidence type="ECO:0000256" key="3">
    <source>
        <dbReference type="SAM" id="MobiDB-lite"/>
    </source>
</evidence>
<evidence type="ECO:0000259" key="5">
    <source>
        <dbReference type="Pfam" id="PF14870"/>
    </source>
</evidence>
<accession>A0A1Y6K0S3</accession>
<dbReference type="Pfam" id="PF14870">
    <property type="entry name" value="PSII_BNR"/>
    <property type="match status" value="1"/>
</dbReference>
<dbReference type="KEGG" id="abat:CFX1CAM_0175"/>
<dbReference type="EMBL" id="LT859958">
    <property type="protein sequence ID" value="SMX53241.1"/>
    <property type="molecule type" value="Genomic_DNA"/>
</dbReference>
<dbReference type="SUPFAM" id="SSF110296">
    <property type="entry name" value="Oligoxyloglucan reducing end-specific cellobiohydrolase"/>
    <property type="match status" value="2"/>
</dbReference>
<keyword evidence="1" id="KW-0602">Photosynthesis</keyword>